<dbReference type="OrthoDB" id="10484045at2759"/>
<accession>A0A368GGB3</accession>
<evidence type="ECO:0000313" key="2">
    <source>
        <dbReference type="Proteomes" id="UP000252519"/>
    </source>
</evidence>
<protein>
    <submittedName>
        <fullName evidence="1">Uncharacterized protein</fullName>
    </submittedName>
</protein>
<sequence>MSLFLDSYLPELIVIPKRCNISSEYDEYVFGFDDVFHLETIYGAK</sequence>
<name>A0A368GGB3_ANCCA</name>
<dbReference type="AlphaFoldDB" id="A0A368GGB3"/>
<reference evidence="1 2" key="1">
    <citation type="submission" date="2014-10" db="EMBL/GenBank/DDBJ databases">
        <title>Draft genome of the hookworm Ancylostoma caninum.</title>
        <authorList>
            <person name="Mitreva M."/>
        </authorList>
    </citation>
    <scope>NUCLEOTIDE SEQUENCE [LARGE SCALE GENOMIC DNA]</scope>
    <source>
        <strain evidence="1 2">Baltimore</strain>
    </source>
</reference>
<dbReference type="EMBL" id="JOJR01000211">
    <property type="protein sequence ID" value="RCN42070.1"/>
    <property type="molecule type" value="Genomic_DNA"/>
</dbReference>
<comment type="caution">
    <text evidence="1">The sequence shown here is derived from an EMBL/GenBank/DDBJ whole genome shotgun (WGS) entry which is preliminary data.</text>
</comment>
<keyword evidence="2" id="KW-1185">Reference proteome</keyword>
<gene>
    <name evidence="1" type="ORF">ANCCAN_11940</name>
</gene>
<evidence type="ECO:0000313" key="1">
    <source>
        <dbReference type="EMBL" id="RCN42070.1"/>
    </source>
</evidence>
<dbReference type="Proteomes" id="UP000252519">
    <property type="component" value="Unassembled WGS sequence"/>
</dbReference>
<organism evidence="1 2">
    <name type="scientific">Ancylostoma caninum</name>
    <name type="common">Dog hookworm</name>
    <dbReference type="NCBI Taxonomy" id="29170"/>
    <lineage>
        <taxon>Eukaryota</taxon>
        <taxon>Metazoa</taxon>
        <taxon>Ecdysozoa</taxon>
        <taxon>Nematoda</taxon>
        <taxon>Chromadorea</taxon>
        <taxon>Rhabditida</taxon>
        <taxon>Rhabditina</taxon>
        <taxon>Rhabditomorpha</taxon>
        <taxon>Strongyloidea</taxon>
        <taxon>Ancylostomatidae</taxon>
        <taxon>Ancylostomatinae</taxon>
        <taxon>Ancylostoma</taxon>
    </lineage>
</organism>
<proteinExistence type="predicted"/>